<dbReference type="AlphaFoldDB" id="A0A4V5P6Y2"/>
<feature type="compositionally biased region" description="Basic and acidic residues" evidence="1">
    <location>
        <begin position="161"/>
        <end position="183"/>
    </location>
</feature>
<feature type="compositionally biased region" description="Basic residues" evidence="1">
    <location>
        <begin position="150"/>
        <end position="160"/>
    </location>
</feature>
<feature type="compositionally biased region" description="Low complexity" evidence="1">
    <location>
        <begin position="1"/>
        <end position="13"/>
    </location>
</feature>
<evidence type="ECO:0000256" key="1">
    <source>
        <dbReference type="SAM" id="MobiDB-lite"/>
    </source>
</evidence>
<gene>
    <name evidence="2" type="ORF">EI555_008433</name>
</gene>
<comment type="caution">
    <text evidence="2">The sequence shown here is derived from an EMBL/GenBank/DDBJ whole genome shotgun (WGS) entry which is preliminary data.</text>
</comment>
<dbReference type="Proteomes" id="UP000308365">
    <property type="component" value="Unassembled WGS sequence"/>
</dbReference>
<feature type="non-terminal residue" evidence="2">
    <location>
        <position position="1"/>
    </location>
</feature>
<dbReference type="EMBL" id="RWIC01002426">
    <property type="protein sequence ID" value="TKC33710.1"/>
    <property type="molecule type" value="Genomic_DNA"/>
</dbReference>
<evidence type="ECO:0000313" key="2">
    <source>
        <dbReference type="EMBL" id="TKC33710.1"/>
    </source>
</evidence>
<accession>A0A4V5P6Y2</accession>
<evidence type="ECO:0000313" key="3">
    <source>
        <dbReference type="Proteomes" id="UP000308365"/>
    </source>
</evidence>
<sequence>LRVPSGAEAEAQGGASGQRVEEEPSSAAVRVQEAGTCLVPLGTSLGPEGLRRGARCRPPAPHYCHPAYGQRPPGSSGQGAGPSFPAAPPAPGRAPAAELLVPEAFAPPGSPGKGVERPRPGALGSARTEQLLPDPPAQLQEEPVDPQPPPHHRRFSSCRRKNSETTGRRRRHNEDFWGTEGRRGLSRNKMPLGTRSGNAPWLSHCWSGPNPRAT</sequence>
<feature type="region of interest" description="Disordered" evidence="1">
    <location>
        <begin position="1"/>
        <end position="214"/>
    </location>
</feature>
<organism evidence="2 3">
    <name type="scientific">Monodon monoceros</name>
    <name type="common">Narwhal</name>
    <name type="synonym">Ceratodon monodon</name>
    <dbReference type="NCBI Taxonomy" id="40151"/>
    <lineage>
        <taxon>Eukaryota</taxon>
        <taxon>Metazoa</taxon>
        <taxon>Chordata</taxon>
        <taxon>Craniata</taxon>
        <taxon>Vertebrata</taxon>
        <taxon>Euteleostomi</taxon>
        <taxon>Mammalia</taxon>
        <taxon>Eutheria</taxon>
        <taxon>Laurasiatheria</taxon>
        <taxon>Artiodactyla</taxon>
        <taxon>Whippomorpha</taxon>
        <taxon>Cetacea</taxon>
        <taxon>Odontoceti</taxon>
        <taxon>Monodontidae</taxon>
        <taxon>Monodon</taxon>
    </lineage>
</organism>
<reference evidence="3" key="1">
    <citation type="journal article" date="2019" name="IScience">
        <title>Narwhal Genome Reveals Long-Term Low Genetic Diversity despite Current Large Abundance Size.</title>
        <authorList>
            <person name="Westbury M.V."/>
            <person name="Petersen B."/>
            <person name="Garde E."/>
            <person name="Heide-Jorgensen M.P."/>
            <person name="Lorenzen E.D."/>
        </authorList>
    </citation>
    <scope>NUCLEOTIDE SEQUENCE [LARGE SCALE GENOMIC DNA]</scope>
</reference>
<proteinExistence type="predicted"/>
<name>A0A4V5P6Y2_MONMO</name>
<protein>
    <submittedName>
        <fullName evidence="2">Uncharacterized protein</fullName>
    </submittedName>
</protein>